<dbReference type="Proteomes" id="UP000821845">
    <property type="component" value="Chromosome 6"/>
</dbReference>
<evidence type="ECO:0000313" key="2">
    <source>
        <dbReference type="Proteomes" id="UP000821845"/>
    </source>
</evidence>
<sequence length="89" mass="9798">MPFPALDPETFYGLKEVRYEDIPSDSDSSSDSDYDPEEEMCINKSDDECLGSKVTESASTSEVGEEISATAMKVPVWSTKYGMSPPLVF</sequence>
<comment type="caution">
    <text evidence="1">The sequence shown here is derived from an EMBL/GenBank/DDBJ whole genome shotgun (WGS) entry which is preliminary data.</text>
</comment>
<proteinExistence type="predicted"/>
<dbReference type="EMBL" id="CM023486">
    <property type="protein sequence ID" value="KAH6928566.1"/>
    <property type="molecule type" value="Genomic_DNA"/>
</dbReference>
<accession>A0ACB7S3P5</accession>
<keyword evidence="2" id="KW-1185">Reference proteome</keyword>
<evidence type="ECO:0000313" key="1">
    <source>
        <dbReference type="EMBL" id="KAH6928566.1"/>
    </source>
</evidence>
<organism evidence="1 2">
    <name type="scientific">Hyalomma asiaticum</name>
    <name type="common">Tick</name>
    <dbReference type="NCBI Taxonomy" id="266040"/>
    <lineage>
        <taxon>Eukaryota</taxon>
        <taxon>Metazoa</taxon>
        <taxon>Ecdysozoa</taxon>
        <taxon>Arthropoda</taxon>
        <taxon>Chelicerata</taxon>
        <taxon>Arachnida</taxon>
        <taxon>Acari</taxon>
        <taxon>Parasitiformes</taxon>
        <taxon>Ixodida</taxon>
        <taxon>Ixodoidea</taxon>
        <taxon>Ixodidae</taxon>
        <taxon>Hyalomminae</taxon>
        <taxon>Hyalomma</taxon>
    </lineage>
</organism>
<name>A0ACB7S3P5_HYAAI</name>
<protein>
    <submittedName>
        <fullName evidence="1">Uncharacterized protein</fullName>
    </submittedName>
</protein>
<reference evidence="1" key="1">
    <citation type="submission" date="2020-05" db="EMBL/GenBank/DDBJ databases">
        <title>Large-scale comparative analyses of tick genomes elucidate their genetic diversity and vector capacities.</title>
        <authorList>
            <person name="Jia N."/>
            <person name="Wang J."/>
            <person name="Shi W."/>
            <person name="Du L."/>
            <person name="Sun Y."/>
            <person name="Zhan W."/>
            <person name="Jiang J."/>
            <person name="Wang Q."/>
            <person name="Zhang B."/>
            <person name="Ji P."/>
            <person name="Sakyi L.B."/>
            <person name="Cui X."/>
            <person name="Yuan T."/>
            <person name="Jiang B."/>
            <person name="Yang W."/>
            <person name="Lam T.T.-Y."/>
            <person name="Chang Q."/>
            <person name="Ding S."/>
            <person name="Wang X."/>
            <person name="Zhu J."/>
            <person name="Ruan X."/>
            <person name="Zhao L."/>
            <person name="Wei J."/>
            <person name="Que T."/>
            <person name="Du C."/>
            <person name="Cheng J."/>
            <person name="Dai P."/>
            <person name="Han X."/>
            <person name="Huang E."/>
            <person name="Gao Y."/>
            <person name="Liu J."/>
            <person name="Shao H."/>
            <person name="Ye R."/>
            <person name="Li L."/>
            <person name="Wei W."/>
            <person name="Wang X."/>
            <person name="Wang C."/>
            <person name="Yang T."/>
            <person name="Huo Q."/>
            <person name="Li W."/>
            <person name="Guo W."/>
            <person name="Chen H."/>
            <person name="Zhou L."/>
            <person name="Ni X."/>
            <person name="Tian J."/>
            <person name="Zhou Y."/>
            <person name="Sheng Y."/>
            <person name="Liu T."/>
            <person name="Pan Y."/>
            <person name="Xia L."/>
            <person name="Li J."/>
            <person name="Zhao F."/>
            <person name="Cao W."/>
        </authorList>
    </citation>
    <scope>NUCLEOTIDE SEQUENCE</scope>
    <source>
        <strain evidence="1">Hyas-2018</strain>
    </source>
</reference>
<gene>
    <name evidence="1" type="ORF">HPB50_016996</name>
</gene>